<name>A0ABR8LWP9_9FLAO</name>
<gene>
    <name evidence="3" type="ORF">IEG06_04360</name>
</gene>
<dbReference type="RefSeq" id="WP_191099201.1">
    <property type="nucleotide sequence ID" value="NZ_JACXXF010000002.1"/>
</dbReference>
<organism evidence="3 4">
    <name type="scientific">Olleya marilimosa</name>
    <dbReference type="NCBI Taxonomy" id="272164"/>
    <lineage>
        <taxon>Bacteria</taxon>
        <taxon>Pseudomonadati</taxon>
        <taxon>Bacteroidota</taxon>
        <taxon>Flavobacteriia</taxon>
        <taxon>Flavobacteriales</taxon>
        <taxon>Flavobacteriaceae</taxon>
    </lineage>
</organism>
<comment type="caution">
    <text evidence="3">The sequence shown here is derived from an EMBL/GenBank/DDBJ whole genome shotgun (WGS) entry which is preliminary data.</text>
</comment>
<dbReference type="PANTHER" id="PTHR32268:SF11">
    <property type="entry name" value="HOMOSERINE O-ACETYLTRANSFERASE"/>
    <property type="match status" value="1"/>
</dbReference>
<evidence type="ECO:0000313" key="3">
    <source>
        <dbReference type="EMBL" id="MBD3862673.1"/>
    </source>
</evidence>
<proteinExistence type="predicted"/>
<evidence type="ECO:0000259" key="2">
    <source>
        <dbReference type="Pfam" id="PF00561"/>
    </source>
</evidence>
<reference evidence="3 4" key="1">
    <citation type="submission" date="2020-09" db="EMBL/GenBank/DDBJ databases">
        <title>Bacillus nautilus sp. nov., Chryseoglobus crepusculi sp. nov, and Psychrobacter noctis sp. nov., isolated from deep-sea sponges from the equatorial Atlantic.</title>
        <authorList>
            <person name="Stennett H.L."/>
            <person name="Williams S.E."/>
        </authorList>
    </citation>
    <scope>NUCLEOTIDE SEQUENCE [LARGE SCALE GENOMIC DNA]</scope>
    <source>
        <strain evidence="3 4">28M-24</strain>
    </source>
</reference>
<accession>A0ABR8LWP9</accession>
<keyword evidence="1" id="KW-0808">Transferase</keyword>
<dbReference type="SUPFAM" id="SSF53474">
    <property type="entry name" value="alpha/beta-Hydrolases"/>
    <property type="match status" value="1"/>
</dbReference>
<evidence type="ECO:0000256" key="1">
    <source>
        <dbReference type="ARBA" id="ARBA00022679"/>
    </source>
</evidence>
<dbReference type="EMBL" id="JACXXH010000002">
    <property type="protein sequence ID" value="MBD3862673.1"/>
    <property type="molecule type" value="Genomic_DNA"/>
</dbReference>
<dbReference type="PANTHER" id="PTHR32268">
    <property type="entry name" value="HOMOSERINE O-ACETYLTRANSFERASE"/>
    <property type="match status" value="1"/>
</dbReference>
<dbReference type="InterPro" id="IPR000073">
    <property type="entry name" value="AB_hydrolase_1"/>
</dbReference>
<evidence type="ECO:0000313" key="4">
    <source>
        <dbReference type="Proteomes" id="UP000627521"/>
    </source>
</evidence>
<dbReference type="Proteomes" id="UP000627521">
    <property type="component" value="Unassembled WGS sequence"/>
</dbReference>
<feature type="domain" description="AB hydrolase-1" evidence="2">
    <location>
        <begin position="37"/>
        <end position="152"/>
    </location>
</feature>
<dbReference type="GO" id="GO:0016787">
    <property type="term" value="F:hydrolase activity"/>
    <property type="evidence" value="ECO:0007669"/>
    <property type="project" value="UniProtKB-KW"/>
</dbReference>
<sequence>MKNLKYINIPDFVNNNGKATTIKLSYQLFGKALHTAPIILLNHALTGNACVVGDQGWWNDLIGDNKCIDTLHYTVLAFNIPGNGYDDLEENLIHNYKEFTARNIAEIFAKGLQHLLINKLFAIIGGSVGGGIAWELAVLKPDLAEHIIPIATDWKVTDWIIANCHIQDAILNNSSQPLKDARMHAMTLYRTPESLTKKFSRSKDSQPLFEVQSWLNYHGNQLDSRFHLPAYKLMNQILKTIDITRGRLSFKEVASVIKGHVHIITINSDLFFKAEENWETYIDLKSVKQNVTIGEIKSLHGHDAFLIEFDQLSRLLNPIFEIKPVPNHSKFETVLKKCV</sequence>
<keyword evidence="4" id="KW-1185">Reference proteome</keyword>
<protein>
    <submittedName>
        <fullName evidence="3">Alpha/beta fold hydrolase</fullName>
    </submittedName>
</protein>
<dbReference type="PIRSF" id="PIRSF000443">
    <property type="entry name" value="Homoser_Ac_trans"/>
    <property type="match status" value="1"/>
</dbReference>
<dbReference type="Gene3D" id="3.40.50.1820">
    <property type="entry name" value="alpha/beta hydrolase"/>
    <property type="match status" value="1"/>
</dbReference>
<dbReference type="InterPro" id="IPR029058">
    <property type="entry name" value="AB_hydrolase_fold"/>
</dbReference>
<dbReference type="InterPro" id="IPR008220">
    <property type="entry name" value="HAT_MetX-like"/>
</dbReference>
<dbReference type="Pfam" id="PF00561">
    <property type="entry name" value="Abhydrolase_1"/>
    <property type="match status" value="1"/>
</dbReference>
<keyword evidence="3" id="KW-0378">Hydrolase</keyword>